<feature type="transmembrane region" description="Helical" evidence="1">
    <location>
        <begin position="101"/>
        <end position="125"/>
    </location>
</feature>
<feature type="transmembrane region" description="Helical" evidence="1">
    <location>
        <begin position="12"/>
        <end position="32"/>
    </location>
</feature>
<dbReference type="Proteomes" id="UP000244224">
    <property type="component" value="Unassembled WGS sequence"/>
</dbReference>
<evidence type="ECO:0000313" key="3">
    <source>
        <dbReference type="Proteomes" id="UP000244224"/>
    </source>
</evidence>
<dbReference type="OrthoDB" id="7849390at2"/>
<protein>
    <recommendedName>
        <fullName evidence="4">DUF2975 family protein</fullName>
    </recommendedName>
</protein>
<keyword evidence="3" id="KW-1185">Reference proteome</keyword>
<dbReference type="AlphaFoldDB" id="A0A2T6B2R4"/>
<feature type="transmembrane region" description="Helical" evidence="1">
    <location>
        <begin position="63"/>
        <end position="89"/>
    </location>
</feature>
<keyword evidence="1" id="KW-0472">Membrane</keyword>
<organism evidence="2 3">
    <name type="scientific">Gemmobacter caeni</name>
    <dbReference type="NCBI Taxonomy" id="589035"/>
    <lineage>
        <taxon>Bacteria</taxon>
        <taxon>Pseudomonadati</taxon>
        <taxon>Pseudomonadota</taxon>
        <taxon>Alphaproteobacteria</taxon>
        <taxon>Rhodobacterales</taxon>
        <taxon>Paracoccaceae</taxon>
        <taxon>Gemmobacter</taxon>
    </lineage>
</organism>
<sequence>MPPRILRLSLVLWWVVTLLLPGLPLLVLLWGWHGVREPGWLLTAFPGLPPETRLTAGKSSGTLALGLLALVPMLAALWHMRGLFALYAASEVLTPMAARRIRAIGVALALLAVAQTVLPGLQLLLLTADNPPGARIVSIALTSEMLWLALAGGLLVTIGWAMTEAARVAEENRGFV</sequence>
<reference evidence="2 3" key="1">
    <citation type="submission" date="2018-04" db="EMBL/GenBank/DDBJ databases">
        <title>Genomic Encyclopedia of Archaeal and Bacterial Type Strains, Phase II (KMG-II): from individual species to whole genera.</title>
        <authorList>
            <person name="Goeker M."/>
        </authorList>
    </citation>
    <scope>NUCLEOTIDE SEQUENCE [LARGE SCALE GENOMIC DNA]</scope>
    <source>
        <strain evidence="2 3">DSM 21823</strain>
    </source>
</reference>
<evidence type="ECO:0000256" key="1">
    <source>
        <dbReference type="SAM" id="Phobius"/>
    </source>
</evidence>
<accession>A0A2T6B2R4</accession>
<keyword evidence="1" id="KW-1133">Transmembrane helix</keyword>
<evidence type="ECO:0000313" key="2">
    <source>
        <dbReference type="EMBL" id="PTX50370.1"/>
    </source>
</evidence>
<gene>
    <name evidence="2" type="ORF">C8N34_10513</name>
</gene>
<evidence type="ECO:0008006" key="4">
    <source>
        <dbReference type="Google" id="ProtNLM"/>
    </source>
</evidence>
<dbReference type="EMBL" id="QBKP01000005">
    <property type="protein sequence ID" value="PTX50370.1"/>
    <property type="molecule type" value="Genomic_DNA"/>
</dbReference>
<dbReference type="RefSeq" id="WP_145693630.1">
    <property type="nucleotide sequence ID" value="NZ_QBKP01000005.1"/>
</dbReference>
<feature type="transmembrane region" description="Helical" evidence="1">
    <location>
        <begin position="145"/>
        <end position="163"/>
    </location>
</feature>
<keyword evidence="1" id="KW-0812">Transmembrane</keyword>
<comment type="caution">
    <text evidence="2">The sequence shown here is derived from an EMBL/GenBank/DDBJ whole genome shotgun (WGS) entry which is preliminary data.</text>
</comment>
<proteinExistence type="predicted"/>
<name>A0A2T6B2R4_9RHOB</name>